<feature type="non-terminal residue" evidence="7">
    <location>
        <position position="389"/>
    </location>
</feature>
<dbReference type="Pfam" id="PF07690">
    <property type="entry name" value="MFS_1"/>
    <property type="match status" value="1"/>
</dbReference>
<organism evidence="7">
    <name type="scientific">mine drainage metagenome</name>
    <dbReference type="NCBI Taxonomy" id="410659"/>
    <lineage>
        <taxon>unclassified sequences</taxon>
        <taxon>metagenomes</taxon>
        <taxon>ecological metagenomes</taxon>
    </lineage>
</organism>
<comment type="caution">
    <text evidence="7">The sequence shown here is derived from an EMBL/GenBank/DDBJ whole genome shotgun (WGS) entry which is preliminary data.</text>
</comment>
<keyword evidence="2" id="KW-0813">Transport</keyword>
<evidence type="ECO:0000256" key="1">
    <source>
        <dbReference type="ARBA" id="ARBA00004141"/>
    </source>
</evidence>
<feature type="transmembrane region" description="Helical" evidence="6">
    <location>
        <begin position="232"/>
        <end position="249"/>
    </location>
</feature>
<dbReference type="AlphaFoldDB" id="T0ZPJ3"/>
<feature type="transmembrane region" description="Helical" evidence="6">
    <location>
        <begin position="344"/>
        <end position="364"/>
    </location>
</feature>
<dbReference type="SUPFAM" id="SSF103473">
    <property type="entry name" value="MFS general substrate transporter"/>
    <property type="match status" value="1"/>
</dbReference>
<gene>
    <name evidence="7" type="ORF">B1A_14621</name>
</gene>
<feature type="transmembrane region" description="Helical" evidence="6">
    <location>
        <begin position="255"/>
        <end position="272"/>
    </location>
</feature>
<dbReference type="InterPro" id="IPR011701">
    <property type="entry name" value="MFS"/>
</dbReference>
<feature type="transmembrane region" description="Helical" evidence="6">
    <location>
        <begin position="371"/>
        <end position="388"/>
    </location>
</feature>
<accession>T0ZPJ3</accession>
<dbReference type="Gene3D" id="1.20.1250.20">
    <property type="entry name" value="MFS general substrate transporter like domains"/>
    <property type="match status" value="1"/>
</dbReference>
<name>T0ZPJ3_9ZZZZ</name>
<keyword evidence="3 6" id="KW-0812">Transmembrane</keyword>
<feature type="transmembrane region" description="Helical" evidence="6">
    <location>
        <begin position="298"/>
        <end position="316"/>
    </location>
</feature>
<reference evidence="7" key="1">
    <citation type="submission" date="2013-08" db="EMBL/GenBank/DDBJ databases">
        <authorList>
            <person name="Mendez C."/>
            <person name="Richter M."/>
            <person name="Ferrer M."/>
            <person name="Sanchez J."/>
        </authorList>
    </citation>
    <scope>NUCLEOTIDE SEQUENCE</scope>
</reference>
<feature type="transmembrane region" description="Helical" evidence="6">
    <location>
        <begin position="141"/>
        <end position="162"/>
    </location>
</feature>
<feature type="transmembrane region" description="Helical" evidence="6">
    <location>
        <begin position="182"/>
        <end position="200"/>
    </location>
</feature>
<dbReference type="GO" id="GO:0016020">
    <property type="term" value="C:membrane"/>
    <property type="evidence" value="ECO:0007669"/>
    <property type="project" value="UniProtKB-SubCell"/>
</dbReference>
<feature type="transmembrane region" description="Helical" evidence="6">
    <location>
        <begin position="81"/>
        <end position="97"/>
    </location>
</feature>
<evidence type="ECO:0000256" key="2">
    <source>
        <dbReference type="ARBA" id="ARBA00022448"/>
    </source>
</evidence>
<comment type="subcellular location">
    <subcellularLocation>
        <location evidence="1">Membrane</location>
        <topology evidence="1">Multi-pass membrane protein</topology>
    </subcellularLocation>
</comment>
<feature type="transmembrane region" description="Helical" evidence="6">
    <location>
        <begin position="49"/>
        <end position="69"/>
    </location>
</feature>
<feature type="transmembrane region" description="Helical" evidence="6">
    <location>
        <begin position="12"/>
        <end position="29"/>
    </location>
</feature>
<dbReference type="InterPro" id="IPR036259">
    <property type="entry name" value="MFS_trans_sf"/>
</dbReference>
<dbReference type="PANTHER" id="PTHR19432:SF35">
    <property type="entry name" value="SOLUTE CARRIER FAMILY 45 MEMBER 3 ISOFORM X1"/>
    <property type="match status" value="1"/>
</dbReference>
<evidence type="ECO:0000256" key="6">
    <source>
        <dbReference type="SAM" id="Phobius"/>
    </source>
</evidence>
<reference evidence="7" key="2">
    <citation type="journal article" date="2014" name="ISME J.">
        <title>Microbial stratification in low pH oxic and suboxic macroscopic growths along an acid mine drainage.</title>
        <authorList>
            <person name="Mendez-Garcia C."/>
            <person name="Mesa V."/>
            <person name="Sprenger R.R."/>
            <person name="Richter M."/>
            <person name="Diez M.S."/>
            <person name="Solano J."/>
            <person name="Bargiela R."/>
            <person name="Golyshina O.V."/>
            <person name="Manteca A."/>
            <person name="Ramos J.L."/>
            <person name="Gallego J.R."/>
            <person name="Llorente I."/>
            <person name="Martins Dos Santos V.A."/>
            <person name="Jensen O.N."/>
            <person name="Pelaez A.I."/>
            <person name="Sanchez J."/>
            <person name="Ferrer M."/>
        </authorList>
    </citation>
    <scope>NUCLEOTIDE SEQUENCE</scope>
</reference>
<proteinExistence type="predicted"/>
<feature type="transmembrane region" description="Helical" evidence="6">
    <location>
        <begin position="103"/>
        <end position="121"/>
    </location>
</feature>
<evidence type="ECO:0000256" key="5">
    <source>
        <dbReference type="ARBA" id="ARBA00023136"/>
    </source>
</evidence>
<dbReference type="EMBL" id="AUZX01010733">
    <property type="protein sequence ID" value="EQD46437.1"/>
    <property type="molecule type" value="Genomic_DNA"/>
</dbReference>
<keyword evidence="5 6" id="KW-0472">Membrane</keyword>
<dbReference type="PANTHER" id="PTHR19432">
    <property type="entry name" value="SUGAR TRANSPORTER"/>
    <property type="match status" value="1"/>
</dbReference>
<evidence type="ECO:0000313" key="7">
    <source>
        <dbReference type="EMBL" id="EQD46437.1"/>
    </source>
</evidence>
<protein>
    <submittedName>
        <fullName evidence="7">Transporter, major facilitator family</fullName>
    </submittedName>
</protein>
<dbReference type="GO" id="GO:0022857">
    <property type="term" value="F:transmembrane transporter activity"/>
    <property type="evidence" value="ECO:0007669"/>
    <property type="project" value="InterPro"/>
</dbReference>
<keyword evidence="4 6" id="KW-1133">Transmembrane helix</keyword>
<sequence length="389" mass="41984">MSGKPELSFRQIWNMSLGFLGIQFAFGLQTANVSRIFQTLGADMQQIPVLWVAAPITGLLMQPLIGYASDHTWGRFGRRRPYFLGGAILTTLALLAMPNSPALWVAAVMLWVMNASVNISMEPFRAFVADQLPTSQRPLGFALQSFFIGVGGVLSSILPWALARLGVTNVAPAGHIPDTVRIAFYSGGAVMLAAVTWTVLTTREYPPERLHAFSDSLPAHADADVSRAWRPGLAMLAAGAAAVFVIWHFSLAAQLYLLAGGLAAAGALYLWLSRTRSPGMTRQVMTDLYGMPGPMRRLAWVQFFSWFAMFALWLYATPAVTSVQFGSSNPLSVAYNAGANWADVLSGAYSGFAVLAALVIPLMVRAAGLRWSHVINLAAAALGLISFVW</sequence>
<evidence type="ECO:0000256" key="4">
    <source>
        <dbReference type="ARBA" id="ARBA00022989"/>
    </source>
</evidence>
<evidence type="ECO:0000256" key="3">
    <source>
        <dbReference type="ARBA" id="ARBA00022692"/>
    </source>
</evidence>